<evidence type="ECO:0000259" key="1">
    <source>
        <dbReference type="PROSITE" id="PS50878"/>
    </source>
</evidence>
<dbReference type="Pfam" id="PF00078">
    <property type="entry name" value="RVT_1"/>
    <property type="match status" value="1"/>
</dbReference>
<sequence length="138" mass="15692">MLDTMGKILEHIIHQRIESVVNPLLANNQYGFRKGRSTLDAINLVVSTAKNAIAGTRWRRGTKKYCLVAALDIKNSFNSANWDRIMRALEEKEVPRYLCSIIASYFTNRILKYDKKSGPKEYKITGEVPQGSVLCPLF</sequence>
<dbReference type="PANTHER" id="PTHR19446">
    <property type="entry name" value="REVERSE TRANSCRIPTASES"/>
    <property type="match status" value="1"/>
</dbReference>
<dbReference type="InterPro" id="IPR043502">
    <property type="entry name" value="DNA/RNA_pol_sf"/>
</dbReference>
<proteinExistence type="predicted"/>
<accession>A0A1B6DN08</accession>
<dbReference type="GO" id="GO:0071897">
    <property type="term" value="P:DNA biosynthetic process"/>
    <property type="evidence" value="ECO:0007669"/>
    <property type="project" value="UniProtKB-ARBA"/>
</dbReference>
<reference evidence="2" key="1">
    <citation type="submission" date="2015-12" db="EMBL/GenBank/DDBJ databases">
        <title>De novo transcriptome assembly of four potential Pierce s Disease insect vectors from Arizona vineyards.</title>
        <authorList>
            <person name="Tassone E.E."/>
        </authorList>
    </citation>
    <scope>NUCLEOTIDE SEQUENCE</scope>
</reference>
<gene>
    <name evidence="2" type="ORF">g.37636</name>
</gene>
<evidence type="ECO:0000313" key="2">
    <source>
        <dbReference type="EMBL" id="JAS27055.1"/>
    </source>
</evidence>
<dbReference type="InterPro" id="IPR000477">
    <property type="entry name" value="RT_dom"/>
</dbReference>
<dbReference type="EMBL" id="GEDC01010243">
    <property type="protein sequence ID" value="JAS27055.1"/>
    <property type="molecule type" value="Transcribed_RNA"/>
</dbReference>
<organism evidence="2">
    <name type="scientific">Clastoptera arizonana</name>
    <name type="common">Arizona spittle bug</name>
    <dbReference type="NCBI Taxonomy" id="38151"/>
    <lineage>
        <taxon>Eukaryota</taxon>
        <taxon>Metazoa</taxon>
        <taxon>Ecdysozoa</taxon>
        <taxon>Arthropoda</taxon>
        <taxon>Hexapoda</taxon>
        <taxon>Insecta</taxon>
        <taxon>Pterygota</taxon>
        <taxon>Neoptera</taxon>
        <taxon>Paraneoptera</taxon>
        <taxon>Hemiptera</taxon>
        <taxon>Auchenorrhyncha</taxon>
        <taxon>Cercopoidea</taxon>
        <taxon>Clastopteridae</taxon>
        <taxon>Clastoptera</taxon>
    </lineage>
</organism>
<dbReference type="SUPFAM" id="SSF56672">
    <property type="entry name" value="DNA/RNA polymerases"/>
    <property type="match status" value="1"/>
</dbReference>
<feature type="domain" description="Reverse transcriptase" evidence="1">
    <location>
        <begin position="1"/>
        <end position="138"/>
    </location>
</feature>
<name>A0A1B6DN08_9HEMI</name>
<protein>
    <recommendedName>
        <fullName evidence="1">Reverse transcriptase domain-containing protein</fullName>
    </recommendedName>
</protein>
<dbReference type="PROSITE" id="PS50878">
    <property type="entry name" value="RT_POL"/>
    <property type="match status" value="1"/>
</dbReference>
<dbReference type="AlphaFoldDB" id="A0A1B6DN08"/>